<evidence type="ECO:0000256" key="1">
    <source>
        <dbReference type="ARBA" id="ARBA00009381"/>
    </source>
</evidence>
<evidence type="ECO:0000313" key="6">
    <source>
        <dbReference type="EMBL" id="KAF3849141.1"/>
    </source>
</evidence>
<dbReference type="UniPathway" id="UPA00204"/>
<feature type="binding site" evidence="3">
    <location>
        <position position="441"/>
    </location>
    <ligand>
        <name>L-glutamate</name>
        <dbReference type="ChEBI" id="CHEBI:29985"/>
    </ligand>
</feature>
<dbReference type="Gene3D" id="1.10.246.130">
    <property type="match status" value="1"/>
</dbReference>
<evidence type="ECO:0000256" key="3">
    <source>
        <dbReference type="PIRSR" id="PIRSR600101-2"/>
    </source>
</evidence>
<keyword evidence="4" id="KW-0012">Acyltransferase</keyword>
<dbReference type="AlphaFoldDB" id="A0A7J5YJJ8"/>
<comment type="function">
    <text evidence="4">Cleaves the gamma-glutamyl peptide bond of glutathione and glutathione conjugates.</text>
</comment>
<protein>
    <recommendedName>
        <fullName evidence="4">Glutathione hydrolase</fullName>
        <ecNumber evidence="4">2.3.2.2</ecNumber>
        <ecNumber evidence="4">3.4.19.13</ecNumber>
    </recommendedName>
    <alternativeName>
        <fullName evidence="4">Gamma-glutamyltransferase</fullName>
    </alternativeName>
    <alternativeName>
        <fullName evidence="4">Gamma-glutamyltranspeptidase</fullName>
    </alternativeName>
</protein>
<feature type="binding site" evidence="3">
    <location>
        <begin position="419"/>
        <end position="420"/>
    </location>
    <ligand>
        <name>L-glutamate</name>
        <dbReference type="ChEBI" id="CHEBI:29985"/>
    </ligand>
</feature>
<organism evidence="6 7">
    <name type="scientific">Dissostichus mawsoni</name>
    <name type="common">Antarctic cod</name>
    <dbReference type="NCBI Taxonomy" id="36200"/>
    <lineage>
        <taxon>Eukaryota</taxon>
        <taxon>Metazoa</taxon>
        <taxon>Chordata</taxon>
        <taxon>Craniata</taxon>
        <taxon>Vertebrata</taxon>
        <taxon>Euteleostomi</taxon>
        <taxon>Actinopterygii</taxon>
        <taxon>Neopterygii</taxon>
        <taxon>Teleostei</taxon>
        <taxon>Neoteleostei</taxon>
        <taxon>Acanthomorphata</taxon>
        <taxon>Eupercaria</taxon>
        <taxon>Perciformes</taxon>
        <taxon>Notothenioidei</taxon>
        <taxon>Nototheniidae</taxon>
        <taxon>Dissostichus</taxon>
    </lineage>
</organism>
<comment type="similarity">
    <text evidence="1">Belongs to the gamma-glutamyltransferase family.</text>
</comment>
<feature type="signal peptide" evidence="5">
    <location>
        <begin position="1"/>
        <end position="36"/>
    </location>
</feature>
<feature type="binding site" evidence="3">
    <location>
        <position position="403"/>
    </location>
    <ligand>
        <name>L-glutamate</name>
        <dbReference type="ChEBI" id="CHEBI:29985"/>
    </ligand>
</feature>
<feature type="binding site" evidence="3">
    <location>
        <begin position="379"/>
        <end position="381"/>
    </location>
    <ligand>
        <name>L-glutamate</name>
        <dbReference type="ChEBI" id="CHEBI:29985"/>
    </ligand>
</feature>
<comment type="subcellular location">
    <subcellularLocation>
        <location evidence="4">Membrane</location>
        <topology evidence="4">Single-pass type II membrane protein</topology>
    </subcellularLocation>
</comment>
<dbReference type="InterPro" id="IPR043138">
    <property type="entry name" value="GGT_lsub"/>
</dbReference>
<dbReference type="InterPro" id="IPR029055">
    <property type="entry name" value="Ntn_hydrolases_N"/>
</dbReference>
<dbReference type="InterPro" id="IPR043137">
    <property type="entry name" value="GGT_ssub_C"/>
</dbReference>
<dbReference type="Gene3D" id="3.60.20.40">
    <property type="match status" value="1"/>
</dbReference>
<reference evidence="6 7" key="1">
    <citation type="submission" date="2020-03" db="EMBL/GenBank/DDBJ databases">
        <title>Dissostichus mawsoni Genome sequencing and assembly.</title>
        <authorList>
            <person name="Park H."/>
        </authorList>
    </citation>
    <scope>NUCLEOTIDE SEQUENCE [LARGE SCALE GENOMIC DNA]</scope>
    <source>
        <strain evidence="6">DM0001</strain>
        <tissue evidence="6">Muscle</tissue>
    </source>
</reference>
<keyword evidence="4" id="KW-0378">Hydrolase</keyword>
<keyword evidence="7" id="KW-1185">Reference proteome</keyword>
<feature type="active site" description="Nucleophile" evidence="2">
    <location>
        <position position="361"/>
    </location>
</feature>
<comment type="catalytic activity">
    <reaction evidence="4">
        <text>an S-substituted glutathione + H2O = an S-substituted L-cysteinylglycine + L-glutamate</text>
        <dbReference type="Rhea" id="RHEA:59468"/>
        <dbReference type="ChEBI" id="CHEBI:15377"/>
        <dbReference type="ChEBI" id="CHEBI:29985"/>
        <dbReference type="ChEBI" id="CHEBI:90779"/>
        <dbReference type="ChEBI" id="CHEBI:143103"/>
        <dbReference type="EC" id="3.4.19.13"/>
    </reaction>
</comment>
<dbReference type="GO" id="GO:0002951">
    <property type="term" value="F:leukotriene-C(4) hydrolase"/>
    <property type="evidence" value="ECO:0007669"/>
    <property type="project" value="TreeGrafter"/>
</dbReference>
<evidence type="ECO:0000256" key="4">
    <source>
        <dbReference type="RuleBase" id="RU368068"/>
    </source>
</evidence>
<evidence type="ECO:0000256" key="2">
    <source>
        <dbReference type="PIRSR" id="PIRSR600101-1"/>
    </source>
</evidence>
<dbReference type="OrthoDB" id="1081007at2759"/>
<dbReference type="GO" id="GO:0006954">
    <property type="term" value="P:inflammatory response"/>
    <property type="evidence" value="ECO:0007669"/>
    <property type="project" value="TreeGrafter"/>
</dbReference>
<dbReference type="InterPro" id="IPR000101">
    <property type="entry name" value="GGT_peptidase"/>
</dbReference>
<comment type="pathway">
    <text evidence="4">Sulfur metabolism; glutathione metabolism.</text>
</comment>
<dbReference type="GO" id="GO:0005886">
    <property type="term" value="C:plasma membrane"/>
    <property type="evidence" value="ECO:0007669"/>
    <property type="project" value="TreeGrafter"/>
</dbReference>
<dbReference type="Pfam" id="PF01019">
    <property type="entry name" value="G_glu_transpept"/>
    <property type="match status" value="1"/>
</dbReference>
<dbReference type="EMBL" id="JAAKFY010000012">
    <property type="protein sequence ID" value="KAF3849141.1"/>
    <property type="molecule type" value="Genomic_DNA"/>
</dbReference>
<accession>A0A7J5YJJ8</accession>
<comment type="catalytic activity">
    <reaction evidence="4">
        <text>an N-terminal (5-L-glutamyl)-[peptide] + an alpha-amino acid = 5-L-glutamyl amino acid + an N-terminal L-alpha-aminoacyl-[peptide]</text>
        <dbReference type="Rhea" id="RHEA:23904"/>
        <dbReference type="Rhea" id="RHEA-COMP:9780"/>
        <dbReference type="Rhea" id="RHEA-COMP:9795"/>
        <dbReference type="ChEBI" id="CHEBI:77644"/>
        <dbReference type="ChEBI" id="CHEBI:78597"/>
        <dbReference type="ChEBI" id="CHEBI:78599"/>
        <dbReference type="ChEBI" id="CHEBI:78608"/>
        <dbReference type="EC" id="2.3.2.2"/>
    </reaction>
</comment>
<evidence type="ECO:0000313" key="7">
    <source>
        <dbReference type="Proteomes" id="UP000518266"/>
    </source>
</evidence>
<dbReference type="PANTHER" id="PTHR11686:SF53">
    <property type="entry name" value="GLUTATHIONE HYDROLASE"/>
    <property type="match status" value="1"/>
</dbReference>
<dbReference type="GO" id="GO:0103068">
    <property type="term" value="F:leukotriene C4 gamma-glutamyl transferase activity"/>
    <property type="evidence" value="ECO:0007669"/>
    <property type="project" value="UniProtKB-EC"/>
</dbReference>
<dbReference type="PANTHER" id="PTHR11686">
    <property type="entry name" value="GAMMA GLUTAMYL TRANSPEPTIDASE"/>
    <property type="match status" value="1"/>
</dbReference>
<dbReference type="PRINTS" id="PR01210">
    <property type="entry name" value="GGTRANSPTASE"/>
</dbReference>
<dbReference type="EC" id="3.4.19.13" evidence="4"/>
<sequence length="627" mass="67858">MAKYKPKPWLVCCFISAGLLCAVALVCLCVVSRTKADKDCPSGSFTRAAVAADSRQCSEIGSNILQQGGSAVDGAIAALLCTSVINPQSMGIGGGSIFTIRNKKGNVKVYNFRETVPKSFKTNLLDDCPTSVGLTTGSQWIGVPGELRAYEEVHKQYGKLPWAKLFEPTIKLAREGFPLPAHLGTLLQFPIVKGHVEKSSICDIFCNKNRTVLRTGENLTFLKLADTMETIAKQGAKAFYSGKIGQDLIQDIEAAGGTMTMEDLTSFQVRVEDAWTVSLGSTKMHLPPPPSGGPLLAFILKLMQEFPFNQNSLNVDQKIQIAVHLIQDSFINSINDRISSNLTHENSYYNNTKPSRDNVGTTHVSVLDEEGLAVSASSTINQVFGGGVYSPRTGIILNNELLDFCHRADTVRAGEQPPSSMTPVILESKSGGLFVIGGSGGSLITSAVALSMINHLWLGMNLKDAIAAPIVFVDSNNKVNFEPDFNKSVIKGLTTLGHKSGNWKFFLNVVNALEKENGCITAVSDVRKDGSSLSSPLLKSPLKFPFKSPLESPLEFPLGPPLESLFESPFKSLSKSFLKSHSQCDVLAACCKIPLNNTDTILSGVMGSKLTRQRSLDFETKVSKRRR</sequence>
<keyword evidence="5" id="KW-0732">Signal</keyword>
<dbReference type="FunFam" id="3.60.20.40:FF:000011">
    <property type="entry name" value="Gamma-glutamyltransferase 5a"/>
    <property type="match status" value="1"/>
</dbReference>
<keyword evidence="4" id="KW-0808">Transferase</keyword>
<gene>
    <name evidence="6" type="ORF">F7725_015638</name>
</gene>
<comment type="catalytic activity">
    <reaction evidence="4">
        <text>glutathione + H2O = L-cysteinylglycine + L-glutamate</text>
        <dbReference type="Rhea" id="RHEA:28807"/>
        <dbReference type="ChEBI" id="CHEBI:15377"/>
        <dbReference type="ChEBI" id="CHEBI:29985"/>
        <dbReference type="ChEBI" id="CHEBI:57925"/>
        <dbReference type="ChEBI" id="CHEBI:61694"/>
        <dbReference type="EC" id="3.4.19.13"/>
    </reaction>
</comment>
<dbReference type="GO" id="GO:0006751">
    <property type="term" value="P:glutathione catabolic process"/>
    <property type="evidence" value="ECO:0007669"/>
    <property type="project" value="UniProtKB-UniRule"/>
</dbReference>
<name>A0A7J5YJJ8_DISMA</name>
<feature type="chain" id="PRO_5029770560" description="Glutathione hydrolase" evidence="5">
    <location>
        <begin position="37"/>
        <end position="627"/>
    </location>
</feature>
<dbReference type="Proteomes" id="UP000518266">
    <property type="component" value="Unassembled WGS sequence"/>
</dbReference>
<evidence type="ECO:0000256" key="5">
    <source>
        <dbReference type="SAM" id="SignalP"/>
    </source>
</evidence>
<dbReference type="GO" id="GO:1901750">
    <property type="term" value="P:leukotriene D4 biosynthetic process"/>
    <property type="evidence" value="ECO:0007669"/>
    <property type="project" value="TreeGrafter"/>
</dbReference>
<dbReference type="GO" id="GO:0036374">
    <property type="term" value="F:glutathione hydrolase activity"/>
    <property type="evidence" value="ECO:0007669"/>
    <property type="project" value="UniProtKB-UniRule"/>
</dbReference>
<dbReference type="EC" id="2.3.2.2" evidence="4"/>
<comment type="caution">
    <text evidence="6">The sequence shown here is derived from an EMBL/GenBank/DDBJ whole genome shotgun (WGS) entry which is preliminary data.</text>
</comment>
<dbReference type="SUPFAM" id="SSF56235">
    <property type="entry name" value="N-terminal nucleophile aminohydrolases (Ntn hydrolases)"/>
    <property type="match status" value="1"/>
</dbReference>
<feature type="binding site" evidence="3">
    <location>
        <position position="113"/>
    </location>
    <ligand>
        <name>L-glutamate</name>
        <dbReference type="ChEBI" id="CHEBI:29985"/>
    </ligand>
</feature>
<proteinExistence type="inferred from homology"/>